<evidence type="ECO:0000313" key="3">
    <source>
        <dbReference type="EMBL" id="MBU7596998.1"/>
    </source>
</evidence>
<evidence type="ECO:0000256" key="2">
    <source>
        <dbReference type="SAM" id="Phobius"/>
    </source>
</evidence>
<evidence type="ECO:0000313" key="4">
    <source>
        <dbReference type="Proteomes" id="UP000694501"/>
    </source>
</evidence>
<sequence length="317" mass="34102">MGATTAAAAEDEGPTEAFTLKDPRIKESSGLAASRAHKGVYWTHNDSGYQPMVYAVDSDTGETVAAITLTGVEGRDLEAVSVGPDGNVHIGDIGDNFGGRWEELWIYRFPEPEKLVDQTLQPTVFRIAYDDGKRDAESLAVHPKTGRVYIVGKNEDGDGLYRGPEELTTEGVNTFERIAEIDLWATDAAFSPDGSRLAVRGYFGGIMYDFAGGKPERLSRLQVPLQRQGESVTFTPDGKRLLYGSEGEGSEVKPVELHGDQRPADVQEKDESGKGADGGADPDSPEADGNLLLGAATFAAAVAIWLGLRRVIGSRKR</sequence>
<dbReference type="Proteomes" id="UP000694501">
    <property type="component" value="Unassembled WGS sequence"/>
</dbReference>
<gene>
    <name evidence="3" type="ORF">JGS22_004930</name>
</gene>
<evidence type="ECO:0000256" key="1">
    <source>
        <dbReference type="SAM" id="MobiDB-lite"/>
    </source>
</evidence>
<dbReference type="SUPFAM" id="SSF75011">
    <property type="entry name" value="3-carboxy-cis,cis-mucoante lactonizing enzyme"/>
    <property type="match status" value="1"/>
</dbReference>
<feature type="transmembrane region" description="Helical" evidence="2">
    <location>
        <begin position="291"/>
        <end position="308"/>
    </location>
</feature>
<proteinExistence type="predicted"/>
<dbReference type="InterPro" id="IPR011042">
    <property type="entry name" value="6-blade_b-propeller_TolB-like"/>
</dbReference>
<keyword evidence="2" id="KW-1133">Transmembrane helix</keyword>
<reference evidence="3" key="1">
    <citation type="submission" date="2021-06" db="EMBL/GenBank/DDBJ databases">
        <title>Sequencing of actinobacteria type strains.</title>
        <authorList>
            <person name="Nguyen G.-S."/>
            <person name="Wentzel A."/>
        </authorList>
    </citation>
    <scope>NUCLEOTIDE SEQUENCE</scope>
    <source>
        <strain evidence="3">P38-E01</strain>
    </source>
</reference>
<keyword evidence="2" id="KW-0812">Transmembrane</keyword>
<name>A0A949JDH3_9ACTN</name>
<organism evidence="3 4">
    <name type="scientific">Streptomyces tardus</name>
    <dbReference type="NCBI Taxonomy" id="2780544"/>
    <lineage>
        <taxon>Bacteria</taxon>
        <taxon>Bacillati</taxon>
        <taxon>Actinomycetota</taxon>
        <taxon>Actinomycetes</taxon>
        <taxon>Kitasatosporales</taxon>
        <taxon>Streptomycetaceae</taxon>
        <taxon>Streptomyces</taxon>
    </lineage>
</organism>
<dbReference type="EMBL" id="JAELVF020000001">
    <property type="protein sequence ID" value="MBU7596998.1"/>
    <property type="molecule type" value="Genomic_DNA"/>
</dbReference>
<feature type="region of interest" description="Disordered" evidence="1">
    <location>
        <begin position="1"/>
        <end position="23"/>
    </location>
</feature>
<accession>A0A949JDH3</accession>
<comment type="caution">
    <text evidence="3">The sequence shown here is derived from an EMBL/GenBank/DDBJ whole genome shotgun (WGS) entry which is preliminary data.</text>
</comment>
<dbReference type="AlphaFoldDB" id="A0A949JDH3"/>
<dbReference type="InterPro" id="IPR011659">
    <property type="entry name" value="WD40"/>
</dbReference>
<dbReference type="Pfam" id="PF07676">
    <property type="entry name" value="PD40"/>
    <property type="match status" value="1"/>
</dbReference>
<keyword evidence="2" id="KW-0472">Membrane</keyword>
<keyword evidence="4" id="KW-1185">Reference proteome</keyword>
<feature type="compositionally biased region" description="Basic and acidic residues" evidence="1">
    <location>
        <begin position="250"/>
        <end position="274"/>
    </location>
</feature>
<dbReference type="Gene3D" id="2.120.10.30">
    <property type="entry name" value="TolB, C-terminal domain"/>
    <property type="match status" value="1"/>
</dbReference>
<feature type="region of interest" description="Disordered" evidence="1">
    <location>
        <begin position="236"/>
        <end position="290"/>
    </location>
</feature>
<protein>
    <submittedName>
        <fullName evidence="3">Esterase-like activity of phytase family protein</fullName>
    </submittedName>
</protein>